<evidence type="ECO:0000256" key="6">
    <source>
        <dbReference type="ARBA" id="ARBA00022694"/>
    </source>
</evidence>
<evidence type="ECO:0000256" key="8">
    <source>
        <dbReference type="SAM" id="MobiDB-lite"/>
    </source>
</evidence>
<dbReference type="GO" id="GO:0030488">
    <property type="term" value="P:tRNA methylation"/>
    <property type="evidence" value="ECO:0007669"/>
    <property type="project" value="InterPro"/>
</dbReference>
<evidence type="ECO:0000256" key="3">
    <source>
        <dbReference type="ARBA" id="ARBA00022603"/>
    </source>
</evidence>
<sequence length="382" mass="42416">MGLLGSQPLASHFRRVAGSCCRRAIPRRLFSKRPFQADDLVLLRNPNDRYAPPILTRPLKAGRRIESHRGVVLHDDLIGSSARDVVQAQTPRTTKGTVGAEYRLHQVTLDDYCRLSRRLVTPIYPADANLIVSLLDLHPATAEDESHARMEILEAGTGHGSLTLHLSRALRSCHAKLHTIELSAKFSAHAQDIVKGFRGGIYAQNVDFHVGDVSQWIQQEKARREDSEAPFLAHAFLDLPSADNHLATVANALKTDGTLIVFNPSITQITECATRVKDEGIQLDLETVIELGLNGSSGGREWDVRFVRPRATQKQESEQELSEPDGSPVPEHEDARTDSEIKAPESATPEPRRWSLVCRPKVGERITGGGFLGVWRKHRDMQ</sequence>
<keyword evidence="6" id="KW-0819">tRNA processing</keyword>
<organism evidence="10 11">
    <name type="scientific">Septoria linicola</name>
    <dbReference type="NCBI Taxonomy" id="215465"/>
    <lineage>
        <taxon>Eukaryota</taxon>
        <taxon>Fungi</taxon>
        <taxon>Dikarya</taxon>
        <taxon>Ascomycota</taxon>
        <taxon>Pezizomycotina</taxon>
        <taxon>Dothideomycetes</taxon>
        <taxon>Dothideomycetidae</taxon>
        <taxon>Mycosphaerellales</taxon>
        <taxon>Mycosphaerellaceae</taxon>
        <taxon>Septoria</taxon>
    </lineage>
</organism>
<keyword evidence="3 10" id="KW-0489">Methyltransferase</keyword>
<dbReference type="CDD" id="cd02440">
    <property type="entry name" value="AdoMet_MTases"/>
    <property type="match status" value="1"/>
</dbReference>
<dbReference type="GO" id="GO:0160107">
    <property type="term" value="F:tRNA (adenine(58)-N1)-methyltransferase activity"/>
    <property type="evidence" value="ECO:0007669"/>
    <property type="project" value="UniProtKB-EC"/>
</dbReference>
<dbReference type="EC" id="2.1.1.220" evidence="1"/>
<evidence type="ECO:0000256" key="7">
    <source>
        <dbReference type="ARBA" id="ARBA00033309"/>
    </source>
</evidence>
<dbReference type="InterPro" id="IPR029063">
    <property type="entry name" value="SAM-dependent_MTases_sf"/>
</dbReference>
<evidence type="ECO:0000256" key="2">
    <source>
        <dbReference type="ARBA" id="ARBA00015963"/>
    </source>
</evidence>
<dbReference type="InterPro" id="IPR014816">
    <property type="entry name" value="tRNA_MeTrfase_Gcd14"/>
</dbReference>
<keyword evidence="11" id="KW-1185">Reference proteome</keyword>
<dbReference type="PANTHER" id="PTHR12133:SF1">
    <property type="entry name" value="TRNA (ADENINE(58)-N(1))-METHYLTRANSFERASE, MITOCHONDRIAL"/>
    <property type="match status" value="1"/>
</dbReference>
<feature type="region of interest" description="Disordered" evidence="8">
    <location>
        <begin position="310"/>
        <end position="355"/>
    </location>
</feature>
<name>A0A9Q9EDV9_9PEZI</name>
<dbReference type="Proteomes" id="UP001056384">
    <property type="component" value="Chromosome 1"/>
</dbReference>
<evidence type="ECO:0000313" key="11">
    <source>
        <dbReference type="Proteomes" id="UP001056384"/>
    </source>
</evidence>
<dbReference type="InterPro" id="IPR049470">
    <property type="entry name" value="TRM61_C"/>
</dbReference>
<dbReference type="SUPFAM" id="SSF53335">
    <property type="entry name" value="S-adenosyl-L-methionine-dependent methyltransferases"/>
    <property type="match status" value="1"/>
</dbReference>
<dbReference type="Pfam" id="PF08704">
    <property type="entry name" value="GCD14"/>
    <property type="match status" value="1"/>
</dbReference>
<dbReference type="GO" id="GO:0031515">
    <property type="term" value="C:tRNA (m1A) methyltransferase complex"/>
    <property type="evidence" value="ECO:0007669"/>
    <property type="project" value="InterPro"/>
</dbReference>
<accession>A0A9Q9EDV9</accession>
<dbReference type="Gene3D" id="3.10.330.20">
    <property type="match status" value="1"/>
</dbReference>
<dbReference type="GO" id="GO:0005739">
    <property type="term" value="C:mitochondrion"/>
    <property type="evidence" value="ECO:0007669"/>
    <property type="project" value="TreeGrafter"/>
</dbReference>
<dbReference type="PANTHER" id="PTHR12133">
    <property type="entry name" value="TRNA (ADENINE(58)-N(1))-METHYLTRANSFERASE"/>
    <property type="match status" value="1"/>
</dbReference>
<feature type="domain" description="tRNA (adenine(58)-N(1))-methyltransferase catalytic subunit TRM61 C-terminal" evidence="9">
    <location>
        <begin position="123"/>
        <end position="338"/>
    </location>
</feature>
<evidence type="ECO:0000256" key="5">
    <source>
        <dbReference type="ARBA" id="ARBA00022691"/>
    </source>
</evidence>
<dbReference type="EMBL" id="CP099418">
    <property type="protein sequence ID" value="USW47220.1"/>
    <property type="molecule type" value="Genomic_DNA"/>
</dbReference>
<evidence type="ECO:0000259" key="9">
    <source>
        <dbReference type="Pfam" id="PF08704"/>
    </source>
</evidence>
<evidence type="ECO:0000256" key="4">
    <source>
        <dbReference type="ARBA" id="ARBA00022679"/>
    </source>
</evidence>
<evidence type="ECO:0000313" key="10">
    <source>
        <dbReference type="EMBL" id="USW47220.1"/>
    </source>
</evidence>
<dbReference type="Gene3D" id="3.40.50.150">
    <property type="entry name" value="Vaccinia Virus protein VP39"/>
    <property type="match status" value="1"/>
</dbReference>
<reference evidence="10" key="1">
    <citation type="submission" date="2022-06" db="EMBL/GenBank/DDBJ databases">
        <title>Complete genome sequences of two strains of the flax pathogen Septoria linicola.</title>
        <authorList>
            <person name="Lapalu N."/>
            <person name="Simon A."/>
            <person name="Demenou B."/>
            <person name="Paumier D."/>
            <person name="Guillot M.-P."/>
            <person name="Gout L."/>
            <person name="Valade R."/>
        </authorList>
    </citation>
    <scope>NUCLEOTIDE SEQUENCE</scope>
    <source>
        <strain evidence="10">SE15195</strain>
    </source>
</reference>
<dbReference type="AlphaFoldDB" id="A0A9Q9EDV9"/>
<dbReference type="OrthoDB" id="5585464at2759"/>
<keyword evidence="5" id="KW-0949">S-adenosyl-L-methionine</keyword>
<evidence type="ECO:0000256" key="1">
    <source>
        <dbReference type="ARBA" id="ARBA00012796"/>
    </source>
</evidence>
<proteinExistence type="predicted"/>
<feature type="compositionally biased region" description="Basic and acidic residues" evidence="8">
    <location>
        <begin position="330"/>
        <end position="343"/>
    </location>
</feature>
<gene>
    <name evidence="10" type="ORF">Slin15195_G005390</name>
</gene>
<dbReference type="PROSITE" id="PS51620">
    <property type="entry name" value="SAM_TRM61"/>
    <property type="match status" value="1"/>
</dbReference>
<protein>
    <recommendedName>
        <fullName evidence="2">tRNA (adenine(58)-N(1))-methyltransferase catalytic subunit TRM61</fullName>
        <ecNumber evidence="1">2.1.1.220</ecNumber>
    </recommendedName>
    <alternativeName>
        <fullName evidence="7">tRNA(m1A58)-methyltransferase subunit TRM61</fullName>
    </alternativeName>
</protein>
<keyword evidence="4" id="KW-0808">Transferase</keyword>